<name>A0A938YTG7_9ARCH</name>
<evidence type="ECO:0000256" key="8">
    <source>
        <dbReference type="ARBA" id="ARBA00023004"/>
    </source>
</evidence>
<comment type="similarity">
    <text evidence="3">Belongs to the ferredoxin thioredoxin reductase beta subunit family.</text>
</comment>
<comment type="caution">
    <text evidence="14">The sequence shown here is derived from an EMBL/GenBank/DDBJ whole genome shotgun (WGS) entry which is preliminary data.</text>
</comment>
<protein>
    <recommendedName>
        <fullName evidence="4">ferredoxin:thioredoxin reductase</fullName>
        <ecNumber evidence="4">1.8.7.2</ecNumber>
    </recommendedName>
    <alternativeName>
        <fullName evidence="12">Ferredoxin-thioredoxin reductase subunit B</fullName>
    </alternativeName>
</protein>
<dbReference type="AlphaFoldDB" id="A0A938YTG7"/>
<dbReference type="EC" id="1.8.7.2" evidence="4"/>
<keyword evidence="6" id="KW-0479">Metal-binding</keyword>
<dbReference type="Pfam" id="PF02943">
    <property type="entry name" value="FeThRed_B"/>
    <property type="match status" value="1"/>
</dbReference>
<keyword evidence="9" id="KW-0411">Iron-sulfur</keyword>
<dbReference type="GO" id="GO:0051539">
    <property type="term" value="F:4 iron, 4 sulfur cluster binding"/>
    <property type="evidence" value="ECO:0007669"/>
    <property type="project" value="UniProtKB-KW"/>
</dbReference>
<evidence type="ECO:0000313" key="14">
    <source>
        <dbReference type="EMBL" id="MBN2067206.1"/>
    </source>
</evidence>
<keyword evidence="10" id="KW-1015">Disulfide bond</keyword>
<reference evidence="14" key="1">
    <citation type="submission" date="2021-01" db="EMBL/GenBank/DDBJ databases">
        <title>Active Sulfur Cycling in an Early Earth Analoge.</title>
        <authorList>
            <person name="Hahn C.R."/>
            <person name="Youssef N.H."/>
            <person name="Elshahed M."/>
        </authorList>
    </citation>
    <scope>NUCLEOTIDE SEQUENCE</scope>
    <source>
        <strain evidence="14">Zod_Metabat.1151</strain>
    </source>
</reference>
<evidence type="ECO:0000256" key="9">
    <source>
        <dbReference type="ARBA" id="ARBA00023014"/>
    </source>
</evidence>
<dbReference type="Proteomes" id="UP000809243">
    <property type="component" value="Unassembled WGS sequence"/>
</dbReference>
<keyword evidence="5" id="KW-0004">4Fe-4S</keyword>
<evidence type="ECO:0000256" key="3">
    <source>
        <dbReference type="ARBA" id="ARBA00007941"/>
    </source>
</evidence>
<keyword evidence="8" id="KW-0408">Iron</keyword>
<evidence type="ECO:0000256" key="10">
    <source>
        <dbReference type="ARBA" id="ARBA00023157"/>
    </source>
</evidence>
<keyword evidence="7" id="KW-0560">Oxidoreductase</keyword>
<dbReference type="InterPro" id="IPR036644">
    <property type="entry name" value="FTR_bsu_sf"/>
</dbReference>
<dbReference type="PANTHER" id="PTHR35113">
    <property type="entry name" value="FERREDOXIN-THIOREDOXIN REDUCTASE CATALYTIC CHAIN, CHLOROPLASTIC"/>
    <property type="match status" value="1"/>
</dbReference>
<gene>
    <name evidence="14" type="ORF">JW744_01935</name>
</gene>
<evidence type="ECO:0000256" key="1">
    <source>
        <dbReference type="ARBA" id="ARBA00001966"/>
    </source>
</evidence>
<accession>A0A938YTG7</accession>
<evidence type="ECO:0000256" key="13">
    <source>
        <dbReference type="ARBA" id="ARBA00048150"/>
    </source>
</evidence>
<sequence>MDKKKLIAVWEKFAEKNDFKLNPNIEIVEMVAEGALNNEKNHGMKYCPCRVSSGDFEKDLLLVCPCNFRIQKTWAEKGECWCSLFVKRK</sequence>
<evidence type="ECO:0000256" key="11">
    <source>
        <dbReference type="ARBA" id="ARBA00026011"/>
    </source>
</evidence>
<dbReference type="GO" id="GO:0016730">
    <property type="term" value="F:oxidoreductase activity, acting on iron-sulfur proteins as donors"/>
    <property type="evidence" value="ECO:0007669"/>
    <property type="project" value="InterPro"/>
</dbReference>
<evidence type="ECO:0000256" key="5">
    <source>
        <dbReference type="ARBA" id="ARBA00022485"/>
    </source>
</evidence>
<evidence type="ECO:0000256" key="12">
    <source>
        <dbReference type="ARBA" id="ARBA00030295"/>
    </source>
</evidence>
<dbReference type="InterPro" id="IPR004209">
    <property type="entry name" value="FTR_bsu"/>
</dbReference>
<comment type="catalytic activity">
    <reaction evidence="13">
        <text>[thioredoxin]-disulfide + 2 reduced [2Fe-2S]-[ferredoxin] + 2 H(+) = [thioredoxin]-dithiol + 2 oxidized [2Fe-2S]-[ferredoxin]</text>
        <dbReference type="Rhea" id="RHEA:42336"/>
        <dbReference type="Rhea" id="RHEA-COMP:10000"/>
        <dbReference type="Rhea" id="RHEA-COMP:10001"/>
        <dbReference type="Rhea" id="RHEA-COMP:10698"/>
        <dbReference type="Rhea" id="RHEA-COMP:10700"/>
        <dbReference type="ChEBI" id="CHEBI:15378"/>
        <dbReference type="ChEBI" id="CHEBI:29950"/>
        <dbReference type="ChEBI" id="CHEBI:33737"/>
        <dbReference type="ChEBI" id="CHEBI:33738"/>
        <dbReference type="ChEBI" id="CHEBI:50058"/>
        <dbReference type="EC" id="1.8.7.2"/>
    </reaction>
</comment>
<evidence type="ECO:0000256" key="7">
    <source>
        <dbReference type="ARBA" id="ARBA00023002"/>
    </source>
</evidence>
<comment type="cofactor">
    <cofactor evidence="1">
        <name>[4Fe-4S] cluster</name>
        <dbReference type="ChEBI" id="CHEBI:49883"/>
    </cofactor>
</comment>
<evidence type="ECO:0000256" key="6">
    <source>
        <dbReference type="ARBA" id="ARBA00022723"/>
    </source>
</evidence>
<dbReference type="SUPFAM" id="SSF57662">
    <property type="entry name" value="Ferredoxin thioredoxin reductase (FTR), catalytic beta chain"/>
    <property type="match status" value="1"/>
</dbReference>
<proteinExistence type="inferred from homology"/>
<comment type="subunit">
    <text evidence="11">Heterodimer of subunit A (variable subunit) and subunit B (catalytic subunit). Heterodimeric FTR forms a complex with ferredoxin and thioredoxin.</text>
</comment>
<organism evidence="14 15">
    <name type="scientific">Candidatus Iainarchaeum sp</name>
    <dbReference type="NCBI Taxonomy" id="3101447"/>
    <lineage>
        <taxon>Archaea</taxon>
        <taxon>Candidatus Iainarchaeota</taxon>
        <taxon>Candidatus Iainarchaeia</taxon>
        <taxon>Candidatus Iainarchaeales</taxon>
        <taxon>Candidatus Iainarchaeaceae</taxon>
        <taxon>Candidatus Iainarchaeum</taxon>
    </lineage>
</organism>
<evidence type="ECO:0000256" key="2">
    <source>
        <dbReference type="ARBA" id="ARBA00003945"/>
    </source>
</evidence>
<dbReference type="PANTHER" id="PTHR35113:SF1">
    <property type="entry name" value="FERREDOXIN-THIOREDOXIN REDUCTASE CATALYTIC CHAIN, CHLOROPLASTIC"/>
    <property type="match status" value="1"/>
</dbReference>
<evidence type="ECO:0000256" key="4">
    <source>
        <dbReference type="ARBA" id="ARBA00012358"/>
    </source>
</evidence>
<comment type="function">
    <text evidence="2">Catalytic subunit of the ferredoxin-thioredoxin reductase (FTR), which catalyzes the two-electron reduction of thioredoxins by the electrons provided by reduced ferredoxin.</text>
</comment>
<dbReference type="GO" id="GO:0046872">
    <property type="term" value="F:metal ion binding"/>
    <property type="evidence" value="ECO:0007669"/>
    <property type="project" value="UniProtKB-KW"/>
</dbReference>
<evidence type="ECO:0000313" key="15">
    <source>
        <dbReference type="Proteomes" id="UP000809243"/>
    </source>
</evidence>
<dbReference type="EMBL" id="JAFGDB010000031">
    <property type="protein sequence ID" value="MBN2067206.1"/>
    <property type="molecule type" value="Genomic_DNA"/>
</dbReference>
<dbReference type="Gene3D" id="3.90.460.10">
    <property type="entry name" value="Ferredoxin thioredoxin reductase catalytic beta subunit"/>
    <property type="match status" value="1"/>
</dbReference>